<proteinExistence type="inferred from homology"/>
<dbReference type="Pfam" id="PF02990">
    <property type="entry name" value="EMP70"/>
    <property type="match status" value="2"/>
</dbReference>
<reference evidence="8" key="1">
    <citation type="submission" date="2020-11" db="EMBL/GenBank/DDBJ databases">
        <authorList>
            <person name="Tran Van P."/>
        </authorList>
    </citation>
    <scope>NUCLEOTIDE SEQUENCE</scope>
</reference>
<keyword evidence="6 7" id="KW-0472">Membrane</keyword>
<dbReference type="AlphaFoldDB" id="A0A7R9BP44"/>
<evidence type="ECO:0000256" key="7">
    <source>
        <dbReference type="RuleBase" id="RU363079"/>
    </source>
</evidence>
<dbReference type="GO" id="GO:0016020">
    <property type="term" value="C:membrane"/>
    <property type="evidence" value="ECO:0007669"/>
    <property type="project" value="UniProtKB-SubCell"/>
</dbReference>
<evidence type="ECO:0000256" key="1">
    <source>
        <dbReference type="ARBA" id="ARBA00004141"/>
    </source>
</evidence>
<keyword evidence="9" id="KW-1185">Reference proteome</keyword>
<name>A0A7R9BP44_9CRUS</name>
<feature type="chain" id="PRO_5036513666" description="Transmembrane 9 superfamily member" evidence="7">
    <location>
        <begin position="17"/>
        <end position="601"/>
    </location>
</feature>
<comment type="similarity">
    <text evidence="2 7">Belongs to the nonaspanin (TM9SF) (TC 9.A.2) family.</text>
</comment>
<feature type="transmembrane region" description="Helical" evidence="7">
    <location>
        <begin position="531"/>
        <end position="551"/>
    </location>
</feature>
<keyword evidence="4 7" id="KW-0732">Signal</keyword>
<feature type="transmembrane region" description="Helical" evidence="7">
    <location>
        <begin position="458"/>
        <end position="480"/>
    </location>
</feature>
<feature type="transmembrane region" description="Helical" evidence="7">
    <location>
        <begin position="563"/>
        <end position="591"/>
    </location>
</feature>
<evidence type="ECO:0000256" key="6">
    <source>
        <dbReference type="ARBA" id="ARBA00023136"/>
    </source>
</evidence>
<dbReference type="EMBL" id="CAJPEX010001096">
    <property type="protein sequence ID" value="CAG0918211.1"/>
    <property type="molecule type" value="Genomic_DNA"/>
</dbReference>
<dbReference type="PANTHER" id="PTHR10766">
    <property type="entry name" value="TRANSMEMBRANE 9 SUPERFAMILY PROTEIN"/>
    <property type="match status" value="1"/>
</dbReference>
<dbReference type="PANTHER" id="PTHR10766:SF111">
    <property type="entry name" value="TRANSMEMBRANE 9 SUPERFAMILY MEMBER 2"/>
    <property type="match status" value="1"/>
</dbReference>
<accession>A0A7R9BP44</accession>
<evidence type="ECO:0000256" key="3">
    <source>
        <dbReference type="ARBA" id="ARBA00022692"/>
    </source>
</evidence>
<dbReference type="OrthoDB" id="1666796at2759"/>
<gene>
    <name evidence="8" type="ORF">NMOB1V02_LOCUS5773</name>
</gene>
<feature type="transmembrane region" description="Helical" evidence="7">
    <location>
        <begin position="283"/>
        <end position="305"/>
    </location>
</feature>
<dbReference type="Proteomes" id="UP000678499">
    <property type="component" value="Unassembled WGS sequence"/>
</dbReference>
<feature type="transmembrane region" description="Helical" evidence="7">
    <location>
        <begin position="492"/>
        <end position="519"/>
    </location>
</feature>
<comment type="caution">
    <text evidence="7">Lacks conserved residue(s) required for the propagation of feature annotation.</text>
</comment>
<organism evidence="8">
    <name type="scientific">Notodromas monacha</name>
    <dbReference type="NCBI Taxonomy" id="399045"/>
    <lineage>
        <taxon>Eukaryota</taxon>
        <taxon>Metazoa</taxon>
        <taxon>Ecdysozoa</taxon>
        <taxon>Arthropoda</taxon>
        <taxon>Crustacea</taxon>
        <taxon>Oligostraca</taxon>
        <taxon>Ostracoda</taxon>
        <taxon>Podocopa</taxon>
        <taxon>Podocopida</taxon>
        <taxon>Cypridocopina</taxon>
        <taxon>Cypridoidea</taxon>
        <taxon>Cyprididae</taxon>
        <taxon>Notodromas</taxon>
    </lineage>
</organism>
<keyword evidence="3 7" id="KW-0812">Transmembrane</keyword>
<dbReference type="EMBL" id="OA883133">
    <property type="protein sequence ID" value="CAD7278059.1"/>
    <property type="molecule type" value="Genomic_DNA"/>
</dbReference>
<evidence type="ECO:0000313" key="9">
    <source>
        <dbReference type="Proteomes" id="UP000678499"/>
    </source>
</evidence>
<dbReference type="GO" id="GO:0005737">
    <property type="term" value="C:cytoplasm"/>
    <property type="evidence" value="ECO:0007669"/>
    <property type="project" value="UniProtKB-ARBA"/>
</dbReference>
<keyword evidence="5 7" id="KW-1133">Transmembrane helix</keyword>
<dbReference type="GO" id="GO:0072657">
    <property type="term" value="P:protein localization to membrane"/>
    <property type="evidence" value="ECO:0007669"/>
    <property type="project" value="TreeGrafter"/>
</dbReference>
<evidence type="ECO:0000256" key="5">
    <source>
        <dbReference type="ARBA" id="ARBA00022989"/>
    </source>
</evidence>
<evidence type="ECO:0000256" key="2">
    <source>
        <dbReference type="ARBA" id="ARBA00005227"/>
    </source>
</evidence>
<evidence type="ECO:0000313" key="8">
    <source>
        <dbReference type="EMBL" id="CAD7278059.1"/>
    </source>
</evidence>
<comment type="subcellular location">
    <subcellularLocation>
        <location evidence="1">Membrane</location>
        <topology evidence="1">Multi-pass membrane protein</topology>
    </subcellularLocation>
</comment>
<feature type="transmembrane region" description="Helical" evidence="7">
    <location>
        <begin position="386"/>
        <end position="406"/>
    </location>
</feature>
<feature type="transmembrane region" description="Helical" evidence="7">
    <location>
        <begin position="353"/>
        <end position="380"/>
    </location>
</feature>
<dbReference type="InterPro" id="IPR004240">
    <property type="entry name" value="EMP70"/>
</dbReference>
<protein>
    <recommendedName>
        <fullName evidence="7">Transmembrane 9 superfamily member</fullName>
    </recommendedName>
</protein>
<feature type="signal peptide" evidence="7">
    <location>
        <begin position="1"/>
        <end position="16"/>
    </location>
</feature>
<evidence type="ECO:0000256" key="4">
    <source>
        <dbReference type="ARBA" id="ARBA00022729"/>
    </source>
</evidence>
<sequence length="601" mass="67849">MWKIPVILVFFPISSAFYLPGLAPGFFCREDYANSISGCKICIQYHQFKINPVFPSFDFCKGDDYDKVTDADENLSQMLFGKRPKKSPIKANCEVICTKKYNGSSFDDNDKLNRFKTAIYVNYVQHWFIDNMPVRWCLNVDFGRRHCASGFPVGCFLGGAGQPEGVCSVPKSYTLPNNYYLFNHVDIVIRYHSDEDYVLHPDHGAKGSRIIGAHMFLRTVNDTSCGNSEQAGPMIVPGMTLLPNTELSIPFSYSVKFKAVAKMEWGSRWDHMLTTTSPANVQWFTIMDTVVSVMVLTGIVAVVLMNTVRKDIQRYNTQQGKEEKLGDDIISIDEGGWKLIHGDVFRIPPGSKWLCAAVGCGLQVLLMTTVTFGFSCFGFVNPNRRGSMLNWAIIVFMIFGAPAGYVAGRLFRTCRGRYWVQMAVLTATAGPGWAPIQFPTRVNQVPRMIGKTSFILRPIPGALCAGFLPFLCVALQLYFISSFIWSNMVFHMFGLLFVAFLLFVATSAIIAVFLCYYQLCAEDHEWWWKSFFSSGSTALYIFLYSIYNYIYTVEGFGIMPLMLYFGYATILSLLCFLLTGSVGFLACFWFVNKIYSFVKVD</sequence>